<sequence length="152" mass="16492">MKITFTGVIAGMALAFVCFVGASRIAVDSLVSGVGTSQVETLLKDIRHKLAMKQALDQGQLGDIQQMLVTDLARDLDELRGFRSYASDPRKADIDKAFVDIVSYRQTLTAANSSAVSRSSWQAQNIEALLGPIEQALLKQQQAKAAQQPEQP</sequence>
<gene>
    <name evidence="1" type="ORF">GCM10011369_15090</name>
</gene>
<dbReference type="RefSeq" id="WP_087505495.1">
    <property type="nucleotide sequence ID" value="NZ_BMDX01000006.1"/>
</dbReference>
<keyword evidence="2" id="KW-1185">Reference proteome</keyword>
<protein>
    <submittedName>
        <fullName evidence="1">Uncharacterized protein</fullName>
    </submittedName>
</protein>
<reference evidence="2" key="1">
    <citation type="journal article" date="2019" name="Int. J. Syst. Evol. Microbiol.">
        <title>The Global Catalogue of Microorganisms (GCM) 10K type strain sequencing project: providing services to taxonomists for standard genome sequencing and annotation.</title>
        <authorList>
            <consortium name="The Broad Institute Genomics Platform"/>
            <consortium name="The Broad Institute Genome Sequencing Center for Infectious Disease"/>
            <person name="Wu L."/>
            <person name="Ma J."/>
        </authorList>
    </citation>
    <scope>NUCLEOTIDE SEQUENCE [LARGE SCALE GENOMIC DNA]</scope>
    <source>
        <strain evidence="2">CGMCC 1.10130</strain>
    </source>
</reference>
<organism evidence="1 2">
    <name type="scientific">Neiella marina</name>
    <dbReference type="NCBI Taxonomy" id="508461"/>
    <lineage>
        <taxon>Bacteria</taxon>
        <taxon>Pseudomonadati</taxon>
        <taxon>Pseudomonadota</taxon>
        <taxon>Gammaproteobacteria</taxon>
        <taxon>Alteromonadales</taxon>
        <taxon>Echinimonadaceae</taxon>
        <taxon>Neiella</taxon>
    </lineage>
</organism>
<name>A0A8J2XM09_9GAMM</name>
<proteinExistence type="predicted"/>
<dbReference type="AlphaFoldDB" id="A0A8J2XM09"/>
<dbReference type="EMBL" id="BMDX01000006">
    <property type="protein sequence ID" value="GGA74242.1"/>
    <property type="molecule type" value="Genomic_DNA"/>
</dbReference>
<accession>A0A8J2XM09</accession>
<comment type="caution">
    <text evidence="1">The sequence shown here is derived from an EMBL/GenBank/DDBJ whole genome shotgun (WGS) entry which is preliminary data.</text>
</comment>
<evidence type="ECO:0000313" key="2">
    <source>
        <dbReference type="Proteomes" id="UP000619743"/>
    </source>
</evidence>
<dbReference type="Proteomes" id="UP000619743">
    <property type="component" value="Unassembled WGS sequence"/>
</dbReference>
<evidence type="ECO:0000313" key="1">
    <source>
        <dbReference type="EMBL" id="GGA74242.1"/>
    </source>
</evidence>